<dbReference type="OrthoDB" id="5405583at2759"/>
<sequence>MKFSLSTFIIATLASVSFAAPLEARQATPTRVNPSVVAKAYESAPTMAVTVDGYGQTSRYGSGSNSVSSLVYFSQPPGSPWSGKRCNLRFSDPVVLSGSKTFAVFEFIPSNGVTFDISKATWNQRTGYRNRELATFKVGEGSDLVYSYPCPTDGKGLNFELTSSNGDSEIQWNSNWNQGLWLQVV</sequence>
<feature type="chain" id="PRO_5004652211" description="Ubiquitin 3 binding protein But2 C-terminal domain-containing protein" evidence="1">
    <location>
        <begin position="20"/>
        <end position="185"/>
    </location>
</feature>
<organism evidence="2 3">
    <name type="scientific">Pyronema omphalodes (strain CBS 100304)</name>
    <name type="common">Pyronema confluens</name>
    <dbReference type="NCBI Taxonomy" id="1076935"/>
    <lineage>
        <taxon>Eukaryota</taxon>
        <taxon>Fungi</taxon>
        <taxon>Dikarya</taxon>
        <taxon>Ascomycota</taxon>
        <taxon>Pezizomycotina</taxon>
        <taxon>Pezizomycetes</taxon>
        <taxon>Pezizales</taxon>
        <taxon>Pyronemataceae</taxon>
        <taxon>Pyronema</taxon>
    </lineage>
</organism>
<dbReference type="STRING" id="1076935.U4LEL9"/>
<dbReference type="Proteomes" id="UP000018144">
    <property type="component" value="Unassembled WGS sequence"/>
</dbReference>
<evidence type="ECO:0000313" key="3">
    <source>
        <dbReference type="Proteomes" id="UP000018144"/>
    </source>
</evidence>
<gene>
    <name evidence="2" type="ORF">PCON_09317</name>
</gene>
<evidence type="ECO:0000256" key="1">
    <source>
        <dbReference type="SAM" id="SignalP"/>
    </source>
</evidence>
<evidence type="ECO:0000313" key="2">
    <source>
        <dbReference type="EMBL" id="CCX09724.1"/>
    </source>
</evidence>
<evidence type="ECO:0008006" key="4">
    <source>
        <dbReference type="Google" id="ProtNLM"/>
    </source>
</evidence>
<keyword evidence="3" id="KW-1185">Reference proteome</keyword>
<reference evidence="2 3" key="1">
    <citation type="journal article" date="2013" name="PLoS Genet.">
        <title>The genome and development-dependent transcriptomes of Pyronema confluens: a window into fungal evolution.</title>
        <authorList>
            <person name="Traeger S."/>
            <person name="Altegoer F."/>
            <person name="Freitag M."/>
            <person name="Gabaldon T."/>
            <person name="Kempken F."/>
            <person name="Kumar A."/>
            <person name="Marcet-Houben M."/>
            <person name="Poggeler S."/>
            <person name="Stajich J.E."/>
            <person name="Nowrousian M."/>
        </authorList>
    </citation>
    <scope>NUCLEOTIDE SEQUENCE [LARGE SCALE GENOMIC DNA]</scope>
    <source>
        <strain evidence="3">CBS 100304</strain>
        <tissue evidence="2">Vegetative mycelium</tissue>
    </source>
</reference>
<dbReference type="AlphaFoldDB" id="U4LEL9"/>
<accession>U4LEL9</accession>
<name>U4LEL9_PYROM</name>
<keyword evidence="1" id="KW-0732">Signal</keyword>
<dbReference type="EMBL" id="HF935494">
    <property type="protein sequence ID" value="CCX09724.1"/>
    <property type="molecule type" value="Genomic_DNA"/>
</dbReference>
<proteinExistence type="predicted"/>
<feature type="signal peptide" evidence="1">
    <location>
        <begin position="1"/>
        <end position="19"/>
    </location>
</feature>
<protein>
    <recommendedName>
        <fullName evidence="4">Ubiquitin 3 binding protein But2 C-terminal domain-containing protein</fullName>
    </recommendedName>
</protein>